<dbReference type="GO" id="GO:0005634">
    <property type="term" value="C:nucleus"/>
    <property type="evidence" value="ECO:0007669"/>
    <property type="project" value="UniProtKB-SubCell"/>
</dbReference>
<keyword evidence="4 8" id="KW-0863">Zinc-finger</keyword>
<proteinExistence type="inferred from homology"/>
<accession>A0A9W9CWX1</accession>
<dbReference type="Pfam" id="PF15906">
    <property type="entry name" value="zf-NOSIP"/>
    <property type="match status" value="1"/>
</dbReference>
<comment type="caution">
    <text evidence="11">The sequence shown here is derived from an EMBL/GenBank/DDBJ whole genome shotgun (WGS) entry which is preliminary data.</text>
</comment>
<dbReference type="PROSITE" id="PS50089">
    <property type="entry name" value="ZF_RING_2"/>
    <property type="match status" value="1"/>
</dbReference>
<feature type="compositionally biased region" description="Polar residues" evidence="9">
    <location>
        <begin position="191"/>
        <end position="204"/>
    </location>
</feature>
<dbReference type="PANTHER" id="PTHR13063:SF10">
    <property type="entry name" value="NITRIC OXIDE SYNTHASE-INTERACTING PROTEIN"/>
    <property type="match status" value="1"/>
</dbReference>
<dbReference type="SMART" id="SM00184">
    <property type="entry name" value="RING"/>
    <property type="match status" value="2"/>
</dbReference>
<dbReference type="PIRSF" id="PIRSF023577">
    <property type="entry name" value="ENOS_interacting"/>
    <property type="match status" value="1"/>
</dbReference>
<comment type="similarity">
    <text evidence="2 7">Belongs to the NOSIP family.</text>
</comment>
<evidence type="ECO:0000256" key="9">
    <source>
        <dbReference type="SAM" id="MobiDB-lite"/>
    </source>
</evidence>
<evidence type="ECO:0000256" key="5">
    <source>
        <dbReference type="ARBA" id="ARBA00022833"/>
    </source>
</evidence>
<evidence type="ECO:0000313" key="12">
    <source>
        <dbReference type="Proteomes" id="UP001140453"/>
    </source>
</evidence>
<evidence type="ECO:0000256" key="8">
    <source>
        <dbReference type="PROSITE-ProRule" id="PRU00175"/>
    </source>
</evidence>
<feature type="compositionally biased region" description="Basic and acidic residues" evidence="9">
    <location>
        <begin position="144"/>
        <end position="160"/>
    </location>
</feature>
<dbReference type="PANTHER" id="PTHR13063">
    <property type="entry name" value="ENOS INTERACTING PROTEIN"/>
    <property type="match status" value="1"/>
</dbReference>
<dbReference type="GO" id="GO:0061630">
    <property type="term" value="F:ubiquitin protein ligase activity"/>
    <property type="evidence" value="ECO:0007669"/>
    <property type="project" value="InterPro"/>
</dbReference>
<evidence type="ECO:0000256" key="6">
    <source>
        <dbReference type="ARBA" id="ARBA00023242"/>
    </source>
</evidence>
<dbReference type="AlphaFoldDB" id="A0A9W9CWX1"/>
<feature type="domain" description="RING-type" evidence="10">
    <location>
        <begin position="231"/>
        <end position="290"/>
    </location>
</feature>
<dbReference type="Pfam" id="PF13445">
    <property type="entry name" value="zf-RING_UBOX"/>
    <property type="match status" value="1"/>
</dbReference>
<dbReference type="InterPro" id="IPR001841">
    <property type="entry name" value="Znf_RING"/>
</dbReference>
<sequence>MSHSKRNTSRPVFTAHERSLAKSAWSASSARLNRDSFLPFGSCSLCLESAVDPVACVQGDIFCRECALNNIIAQKKEIKRLEKTRENEERDAMEEKAREDEEAQARAVKEFELVQAGFDVKETSEGRTGEKRKAPTDEDETGGQDDRAKARKPNGDEKNAKNALPSFWVPSVTPTSNSKDKLHEVKKKTKTSPLCPSSQEKQPHTYSLHTLVTINFAEEESKETKTKTRICPSCKKSLSNASKAMLAKPCGHVLCKTCAAQFMTPSGKLDPHADLEGADGPNSVRCYTCDADVTERPSKKSSEKKEKEKIRPGIVELKSEGTGFSAGGTNEVKKSGTAFQC</sequence>
<dbReference type="InterPro" id="IPR031790">
    <property type="entry name" value="Znf-NOSIP"/>
</dbReference>
<dbReference type="FunFam" id="3.30.40.10:FF:000673">
    <property type="entry name" value="RING finger domain protein, putative"/>
    <property type="match status" value="1"/>
</dbReference>
<dbReference type="InterPro" id="IPR013083">
    <property type="entry name" value="Znf_RING/FYVE/PHD"/>
</dbReference>
<dbReference type="InterPro" id="IPR016818">
    <property type="entry name" value="NOSIP"/>
</dbReference>
<evidence type="ECO:0000256" key="3">
    <source>
        <dbReference type="ARBA" id="ARBA00022723"/>
    </source>
</evidence>
<organism evidence="11 12">
    <name type="scientific">Gnomoniopsis smithogilvyi</name>
    <dbReference type="NCBI Taxonomy" id="1191159"/>
    <lineage>
        <taxon>Eukaryota</taxon>
        <taxon>Fungi</taxon>
        <taxon>Dikarya</taxon>
        <taxon>Ascomycota</taxon>
        <taxon>Pezizomycotina</taxon>
        <taxon>Sordariomycetes</taxon>
        <taxon>Sordariomycetidae</taxon>
        <taxon>Diaporthales</taxon>
        <taxon>Gnomoniaceae</taxon>
        <taxon>Gnomoniopsis</taxon>
    </lineage>
</organism>
<feature type="region of interest" description="Disordered" evidence="9">
    <location>
        <begin position="294"/>
        <end position="329"/>
    </location>
</feature>
<protein>
    <recommendedName>
        <fullName evidence="10">RING-type domain-containing protein</fullName>
    </recommendedName>
</protein>
<feature type="region of interest" description="Disordered" evidence="9">
    <location>
        <begin position="84"/>
        <end position="104"/>
    </location>
</feature>
<dbReference type="InterPro" id="IPR017907">
    <property type="entry name" value="Znf_RING_CS"/>
</dbReference>
<feature type="compositionally biased region" description="Basic and acidic residues" evidence="9">
    <location>
        <begin position="294"/>
        <end position="311"/>
    </location>
</feature>
<dbReference type="GO" id="GO:0008270">
    <property type="term" value="F:zinc ion binding"/>
    <property type="evidence" value="ECO:0007669"/>
    <property type="project" value="UniProtKB-KW"/>
</dbReference>
<gene>
    <name evidence="11" type="ORF">N0V93_005197</name>
</gene>
<comment type="subcellular location">
    <subcellularLocation>
        <location evidence="1 7">Nucleus</location>
    </subcellularLocation>
</comment>
<dbReference type="Proteomes" id="UP001140453">
    <property type="component" value="Unassembled WGS sequence"/>
</dbReference>
<feature type="compositionally biased region" description="Basic and acidic residues" evidence="9">
    <location>
        <begin position="119"/>
        <end position="136"/>
    </location>
</feature>
<evidence type="ECO:0000256" key="1">
    <source>
        <dbReference type="ARBA" id="ARBA00004123"/>
    </source>
</evidence>
<keyword evidence="6 7" id="KW-0539">Nucleus</keyword>
<dbReference type="EMBL" id="JAPEVB010000003">
    <property type="protein sequence ID" value="KAJ4391578.1"/>
    <property type="molecule type" value="Genomic_DNA"/>
</dbReference>
<dbReference type="Gene3D" id="3.30.40.10">
    <property type="entry name" value="Zinc/RING finger domain, C3HC4 (zinc finger)"/>
    <property type="match status" value="2"/>
</dbReference>
<dbReference type="PROSITE" id="PS00518">
    <property type="entry name" value="ZF_RING_1"/>
    <property type="match status" value="1"/>
</dbReference>
<feature type="region of interest" description="Disordered" evidence="9">
    <location>
        <begin position="119"/>
        <end position="204"/>
    </location>
</feature>
<evidence type="ECO:0000259" key="10">
    <source>
        <dbReference type="PROSITE" id="PS50089"/>
    </source>
</evidence>
<keyword evidence="5" id="KW-0862">Zinc</keyword>
<keyword evidence="12" id="KW-1185">Reference proteome</keyword>
<dbReference type="OrthoDB" id="116827at2759"/>
<evidence type="ECO:0000256" key="4">
    <source>
        <dbReference type="ARBA" id="ARBA00022771"/>
    </source>
</evidence>
<dbReference type="InterPro" id="IPR027370">
    <property type="entry name" value="Znf-RING_euk"/>
</dbReference>
<evidence type="ECO:0000256" key="7">
    <source>
        <dbReference type="PIRNR" id="PIRNR023577"/>
    </source>
</evidence>
<dbReference type="SUPFAM" id="SSF57850">
    <property type="entry name" value="RING/U-box"/>
    <property type="match status" value="1"/>
</dbReference>
<evidence type="ECO:0000256" key="2">
    <source>
        <dbReference type="ARBA" id="ARBA00008126"/>
    </source>
</evidence>
<name>A0A9W9CWX1_9PEZI</name>
<evidence type="ECO:0000313" key="11">
    <source>
        <dbReference type="EMBL" id="KAJ4391578.1"/>
    </source>
</evidence>
<reference evidence="11" key="1">
    <citation type="submission" date="2022-10" db="EMBL/GenBank/DDBJ databases">
        <title>Tapping the CABI collections for fungal endophytes: first genome assemblies for Collariella, Neodidymelliopsis, Ascochyta clinopodiicola, Didymella pomorum, Didymosphaeria variabile, Neocosmospora piperis and Neocucurbitaria cava.</title>
        <authorList>
            <person name="Hill R."/>
        </authorList>
    </citation>
    <scope>NUCLEOTIDE SEQUENCE</scope>
    <source>
        <strain evidence="11">IMI 355082</strain>
    </source>
</reference>
<keyword evidence="3" id="KW-0479">Metal-binding</keyword>